<sequence length="404" mass="43615">MSDKPSGEPSDQGSDRASVSDAEWAAFVAAAKEQGLGTEAQERALREAKPKKQPKPPKATRATKRQEPAGWRTGPAWQEMNGRAQRRRRTRAVLGITAVAALALVAVRPQLVTGVLPESVTSALPSSWTDRPEDTTPLAAETALPTEPPEYAAPSRPTLQEPFKGSPALRWADGAAGIALPEPKPTGWMSKAQVETALKTSKEFLTASNLDPAVLMGGRPEAALRLIDPKQPGVREQLEKALAKPTEKNDPTFLFSRFDPSRLRLVGSVVKTRGHMTVTPGKGDRKGAVLVRADYTFVYPVVKTRPGADEVARTVVRREVTFAFYPPGRYDVTEGRLILDDYDTSAGNSACDSDDGFYHPMFPEDHTATSPADPAPTGPATDPYDRSKPLADRPSPECGTVTRS</sequence>
<reference evidence="2 3" key="1">
    <citation type="submission" date="2023-09" db="EMBL/GenBank/DDBJ databases">
        <title>Complete genome of Streptomyces roseicoloratus T14.</title>
        <authorList>
            <person name="Bashizi T."/>
            <person name="Kim M.-J."/>
            <person name="Lee G."/>
            <person name="Tagele S.B."/>
            <person name="Shin J.-H."/>
        </authorList>
    </citation>
    <scope>NUCLEOTIDE SEQUENCE [LARGE SCALE GENOMIC DNA]</scope>
    <source>
        <strain evidence="2 3">T14</strain>
    </source>
</reference>
<protein>
    <submittedName>
        <fullName evidence="2">Uncharacterized protein</fullName>
    </submittedName>
</protein>
<gene>
    <name evidence="2" type="ORF">RGF97_12615</name>
</gene>
<dbReference type="EMBL" id="CP133762">
    <property type="protein sequence ID" value="WMX45528.1"/>
    <property type="molecule type" value="Genomic_DNA"/>
</dbReference>
<proteinExistence type="predicted"/>
<feature type="compositionally biased region" description="Basic and acidic residues" evidence="1">
    <location>
        <begin position="40"/>
        <end position="50"/>
    </location>
</feature>
<feature type="region of interest" description="Disordered" evidence="1">
    <location>
        <begin position="355"/>
        <end position="404"/>
    </location>
</feature>
<accession>A0ABY9RTK7</accession>
<name>A0ABY9RTK7_9ACTN</name>
<organism evidence="2 3">
    <name type="scientific">Streptomyces roseicoloratus</name>
    <dbReference type="NCBI Taxonomy" id="2508722"/>
    <lineage>
        <taxon>Bacteria</taxon>
        <taxon>Bacillati</taxon>
        <taxon>Actinomycetota</taxon>
        <taxon>Actinomycetes</taxon>
        <taxon>Kitasatosporales</taxon>
        <taxon>Streptomycetaceae</taxon>
        <taxon>Streptomyces</taxon>
    </lineage>
</organism>
<feature type="region of interest" description="Disordered" evidence="1">
    <location>
        <begin position="33"/>
        <end position="86"/>
    </location>
</feature>
<feature type="region of interest" description="Disordered" evidence="1">
    <location>
        <begin position="1"/>
        <end position="21"/>
    </location>
</feature>
<dbReference type="RefSeq" id="WP_128985137.1">
    <property type="nucleotide sequence ID" value="NZ_CP133762.1"/>
</dbReference>
<feature type="region of interest" description="Disordered" evidence="1">
    <location>
        <begin position="142"/>
        <end position="162"/>
    </location>
</feature>
<feature type="compositionally biased region" description="Basic and acidic residues" evidence="1">
    <location>
        <begin position="383"/>
        <end position="395"/>
    </location>
</feature>
<evidence type="ECO:0000313" key="2">
    <source>
        <dbReference type="EMBL" id="WMX45528.1"/>
    </source>
</evidence>
<evidence type="ECO:0000256" key="1">
    <source>
        <dbReference type="SAM" id="MobiDB-lite"/>
    </source>
</evidence>
<evidence type="ECO:0000313" key="3">
    <source>
        <dbReference type="Proteomes" id="UP001250858"/>
    </source>
</evidence>
<dbReference type="Proteomes" id="UP001250858">
    <property type="component" value="Chromosome"/>
</dbReference>
<feature type="compositionally biased region" description="Low complexity" evidence="1">
    <location>
        <begin position="142"/>
        <end position="154"/>
    </location>
</feature>
<keyword evidence="3" id="KW-1185">Reference proteome</keyword>